<dbReference type="EMBL" id="CDOD01000018">
    <property type="protein sequence ID" value="CEN35101.1"/>
    <property type="molecule type" value="Genomic_DNA"/>
</dbReference>
<dbReference type="eggNOG" id="COG0515">
    <property type="taxonomic scope" value="Bacteria"/>
</dbReference>
<dbReference type="GO" id="GO:0005524">
    <property type="term" value="F:ATP binding"/>
    <property type="evidence" value="ECO:0007669"/>
    <property type="project" value="InterPro"/>
</dbReference>
<dbReference type="PROSITE" id="PS50011">
    <property type="entry name" value="PROTEIN_KINASE_DOM"/>
    <property type="match status" value="1"/>
</dbReference>
<dbReference type="Gene3D" id="1.10.510.10">
    <property type="entry name" value="Transferase(Phosphotransferase) domain 1"/>
    <property type="match status" value="1"/>
</dbReference>
<evidence type="ECO:0000313" key="3">
    <source>
        <dbReference type="Proteomes" id="UP000038055"/>
    </source>
</evidence>
<evidence type="ECO:0000259" key="1">
    <source>
        <dbReference type="PROSITE" id="PS50011"/>
    </source>
</evidence>
<reference evidence="3" key="1">
    <citation type="submission" date="2015-01" db="EMBL/GenBank/DDBJ databases">
        <authorList>
            <person name="MANFREDI Pablo"/>
        </authorList>
    </citation>
    <scope>NUCLEOTIDE SEQUENCE [LARGE SCALE GENOMIC DNA]</scope>
    <source>
        <strain evidence="3">Ccyn2B</strain>
    </source>
</reference>
<name>A0A0B7H661_9FLAO</name>
<dbReference type="InterPro" id="IPR011009">
    <property type="entry name" value="Kinase-like_dom_sf"/>
</dbReference>
<protein>
    <recommendedName>
        <fullName evidence="1">Protein kinase domain-containing protein</fullName>
    </recommendedName>
</protein>
<dbReference type="Proteomes" id="UP000038055">
    <property type="component" value="Unassembled WGS sequence"/>
</dbReference>
<organism evidence="2 3">
    <name type="scientific">Capnocytophaga cynodegmi</name>
    <dbReference type="NCBI Taxonomy" id="28189"/>
    <lineage>
        <taxon>Bacteria</taxon>
        <taxon>Pseudomonadati</taxon>
        <taxon>Bacteroidota</taxon>
        <taxon>Flavobacteriia</taxon>
        <taxon>Flavobacteriales</taxon>
        <taxon>Flavobacteriaceae</taxon>
        <taxon>Capnocytophaga</taxon>
    </lineage>
</organism>
<dbReference type="InterPro" id="IPR000719">
    <property type="entry name" value="Prot_kinase_dom"/>
</dbReference>
<dbReference type="AlphaFoldDB" id="A0A0B7H661"/>
<keyword evidence="3" id="KW-1185">Reference proteome</keyword>
<accession>A0A0B7H661</accession>
<feature type="domain" description="Protein kinase" evidence="1">
    <location>
        <begin position="33"/>
        <end position="307"/>
    </location>
</feature>
<sequence length="591" mass="68764">MAFNMQNIITSVKNLEKFLKVPELQGAVAIKKANGQPFCYTGGFNMVFKLEHQGRKWAFRVWHTPYGEKERFQAISNYLNSKKLPYFGEFFYDPKGLLVNGVLHDTIRMEWVDGQLLKDYIKENLYDKEKLLDFAEKFLQMVKTLHRNKISHGDLQHGNILIDSNNNISLIDYDSVCVPEMEGQEEVVSGLKGYQHPSRFESKKSSLVTDYFSELIIYLSVLAIIENPDLWEKYRLEESEYLLFSENDFLNLKSSEIYKDLQNLSPMIKDLLFVLDVYVRNTNYLTIRPIDEYSFLELNQKVKNEILSFELNTPRPVMIQFLTSKIVVLEGDEIELNWKVKNASKVYLLENEQEVNAFKNNDLESISGKIVPSRGGVRKKMSKTTLFSLYCIPVQYFEGQKENSHKAIEVDVYPRPEIIDFEPNKFDITYGETVDLAWDIKNAMKVYIWSGGVCNTVKNRDEIKINLARNTKYKLEAIAFDNETKLEKEIEIAVHHKVQIIDFELIYGDVSKGETPMKLRWNVMNASEVILKSDKEPDQNVSTVKEIAINPTKKTKYWIEAKNKCFTIESHKISVDKQTSIVQKMTNFFIK</sequence>
<dbReference type="SUPFAM" id="SSF56112">
    <property type="entry name" value="Protein kinase-like (PK-like)"/>
    <property type="match status" value="1"/>
</dbReference>
<dbReference type="GO" id="GO:0004672">
    <property type="term" value="F:protein kinase activity"/>
    <property type="evidence" value="ECO:0007669"/>
    <property type="project" value="InterPro"/>
</dbReference>
<dbReference type="STRING" id="28189.CCYN74_130029"/>
<gene>
    <name evidence="2" type="ORF">CCYN2B_250027</name>
</gene>
<dbReference type="Pfam" id="PF00069">
    <property type="entry name" value="Pkinase"/>
    <property type="match status" value="1"/>
</dbReference>
<evidence type="ECO:0000313" key="2">
    <source>
        <dbReference type="EMBL" id="CEN35101.1"/>
    </source>
</evidence>
<proteinExistence type="predicted"/>